<accession>A0A250KHG1</accession>
<dbReference type="EMBL" id="AP018049">
    <property type="protein sequence ID" value="BBA29036.1"/>
    <property type="molecule type" value="Genomic_DNA"/>
</dbReference>
<evidence type="ECO:0000313" key="2">
    <source>
        <dbReference type="EMBL" id="BBA29036.1"/>
    </source>
</evidence>
<keyword evidence="1" id="KW-0472">Membrane</keyword>
<feature type="transmembrane region" description="Helical" evidence="1">
    <location>
        <begin position="104"/>
        <end position="127"/>
    </location>
</feature>
<dbReference type="AlphaFoldDB" id="A0A250KHG1"/>
<name>A0A250KHG1_9BACT</name>
<sequence>MGKRKFYFFDLVYFVGERLHQLFPGRRSIDGVLLIPLGIMFLLGYCLNLLNITLLHFTGWKEKTVICVLILLSYIIVYYIYQVRGRHSRVMTHYRGSIYDSPPTLLFVFIAWMIIPNILLLLLINFVE</sequence>
<dbReference type="Proteomes" id="UP000267517">
    <property type="component" value="Chromosome I"/>
</dbReference>
<feature type="transmembrane region" description="Helical" evidence="1">
    <location>
        <begin position="63"/>
        <end position="83"/>
    </location>
</feature>
<keyword evidence="1" id="KW-1133">Transmembrane helix</keyword>
<feature type="transmembrane region" description="Helical" evidence="1">
    <location>
        <begin position="32"/>
        <end position="57"/>
    </location>
</feature>
<proteinExistence type="predicted"/>
<organism evidence="2 3">
    <name type="scientific">Prevotella melaninogenica</name>
    <dbReference type="NCBI Taxonomy" id="28132"/>
    <lineage>
        <taxon>Bacteria</taxon>
        <taxon>Pseudomonadati</taxon>
        <taxon>Bacteroidota</taxon>
        <taxon>Bacteroidia</taxon>
        <taxon>Bacteroidales</taxon>
        <taxon>Prevotellaceae</taxon>
        <taxon>Prevotella</taxon>
    </lineage>
</organism>
<keyword evidence="1" id="KW-0812">Transmembrane</keyword>
<reference evidence="2 3" key="1">
    <citation type="submission" date="2017-05" db="EMBL/GenBank/DDBJ databases">
        <title>whole genome sequence of Prevotella melaninogenica GAI 07411.</title>
        <authorList>
            <person name="Kondo Y."/>
            <person name="Hoshino T."/>
        </authorList>
    </citation>
    <scope>NUCLEOTIDE SEQUENCE [LARGE SCALE GENOMIC DNA]</scope>
    <source>
        <strain evidence="2 3">GAI 07411</strain>
    </source>
</reference>
<evidence type="ECO:0000313" key="3">
    <source>
        <dbReference type="Proteomes" id="UP000267517"/>
    </source>
</evidence>
<evidence type="ECO:0000256" key="1">
    <source>
        <dbReference type="SAM" id="Phobius"/>
    </source>
</evidence>
<protein>
    <submittedName>
        <fullName evidence="2">Uncharacterized protein</fullName>
    </submittedName>
</protein>
<gene>
    <name evidence="2" type="ORF">PMEL1_00957</name>
</gene>